<dbReference type="SUPFAM" id="SSF53335">
    <property type="entry name" value="S-adenosyl-L-methionine-dependent methyltransferases"/>
    <property type="match status" value="1"/>
</dbReference>
<keyword evidence="2" id="KW-0808">Transferase</keyword>
<dbReference type="InterPro" id="IPR029063">
    <property type="entry name" value="SAM-dependent_MTases_sf"/>
</dbReference>
<dbReference type="GeneID" id="79789382"/>
<dbReference type="RefSeq" id="WP_011797414.1">
    <property type="nucleotide sequence ID" value="NZ_CP023687.1"/>
</dbReference>
<organism evidence="2 3">
    <name type="scientific">Paracidovorax citrulli</name>
    <name type="common">Acidovorax citrulli</name>
    <dbReference type="NCBI Taxonomy" id="80869"/>
    <lineage>
        <taxon>Bacteria</taxon>
        <taxon>Pseudomonadati</taxon>
        <taxon>Pseudomonadota</taxon>
        <taxon>Betaproteobacteria</taxon>
        <taxon>Burkholderiales</taxon>
        <taxon>Comamonadaceae</taxon>
        <taxon>Paracidovorax</taxon>
    </lineage>
</organism>
<dbReference type="Proteomes" id="UP001242732">
    <property type="component" value="Chromosome"/>
</dbReference>
<reference evidence="2 3" key="1">
    <citation type="submission" date="2023-06" db="EMBL/GenBank/DDBJ databases">
        <authorList>
            <person name="Ham H."/>
            <person name="Park D.S."/>
        </authorList>
    </citation>
    <scope>NUCLEOTIDE SEQUENCE [LARGE SCALE GENOMIC DNA]</scope>
    <source>
        <strain evidence="2 3">KACC 17005</strain>
    </source>
</reference>
<protein>
    <submittedName>
        <fullName evidence="2">Methyltransferase domain-containing protein</fullName>
    </submittedName>
</protein>
<evidence type="ECO:0000313" key="2">
    <source>
        <dbReference type="EMBL" id="WIY49403.1"/>
    </source>
</evidence>
<keyword evidence="2" id="KW-0489">Methyltransferase</keyword>
<gene>
    <name evidence="2" type="ORF">QRO08_02195</name>
</gene>
<dbReference type="GO" id="GO:0008168">
    <property type="term" value="F:methyltransferase activity"/>
    <property type="evidence" value="ECO:0007669"/>
    <property type="project" value="UniProtKB-KW"/>
</dbReference>
<proteinExistence type="predicted"/>
<keyword evidence="3" id="KW-1185">Reference proteome</keyword>
<name>A0ABY9AS93_PARCI</name>
<sequence>MSRDENALHEGIALYYERRLHEHGPTPRGVDWNGAESQQLRFAQLTQILQAGPGPDSDRPTTLNDLGCGYGALLDFLVETGWNIDYEGIDLSASMVQAAQARHAGVANARFRVGAACTRMADYSVASGLFNVRQEVPVPLWEKFIHDTLDDLDRSSRRGFAFNCLTSYSDAEKMKPHLHYCVPEEIFRHCKTRFSRHVALLHDYGLYEFTILVRKQVG</sequence>
<feature type="domain" description="Methyltransferase" evidence="1">
    <location>
        <begin position="65"/>
        <end position="118"/>
    </location>
</feature>
<dbReference type="Pfam" id="PF13649">
    <property type="entry name" value="Methyltransf_25"/>
    <property type="match status" value="1"/>
</dbReference>
<evidence type="ECO:0000313" key="3">
    <source>
        <dbReference type="Proteomes" id="UP001242732"/>
    </source>
</evidence>
<evidence type="ECO:0000259" key="1">
    <source>
        <dbReference type="Pfam" id="PF13649"/>
    </source>
</evidence>
<dbReference type="GO" id="GO:0032259">
    <property type="term" value="P:methylation"/>
    <property type="evidence" value="ECO:0007669"/>
    <property type="project" value="UniProtKB-KW"/>
</dbReference>
<dbReference type="CDD" id="cd02440">
    <property type="entry name" value="AdoMet_MTases"/>
    <property type="match status" value="1"/>
</dbReference>
<dbReference type="Gene3D" id="3.40.50.150">
    <property type="entry name" value="Vaccinia Virus protein VP39"/>
    <property type="match status" value="1"/>
</dbReference>
<dbReference type="InterPro" id="IPR041698">
    <property type="entry name" value="Methyltransf_25"/>
</dbReference>
<dbReference type="EMBL" id="CP127363">
    <property type="protein sequence ID" value="WIY49403.1"/>
    <property type="molecule type" value="Genomic_DNA"/>
</dbReference>
<accession>A0ABY9AS93</accession>